<keyword evidence="3" id="KW-0804">Transcription</keyword>
<dbReference type="KEGG" id="scc:Spico_1184"/>
<dbReference type="CDD" id="cd07377">
    <property type="entry name" value="WHTH_GntR"/>
    <property type="match status" value="1"/>
</dbReference>
<dbReference type="SUPFAM" id="SSF46785">
    <property type="entry name" value="Winged helix' DNA-binding domain"/>
    <property type="match status" value="1"/>
</dbReference>
<evidence type="ECO:0000256" key="3">
    <source>
        <dbReference type="ARBA" id="ARBA00023163"/>
    </source>
</evidence>
<dbReference type="PANTHER" id="PTHR43537:SF45">
    <property type="entry name" value="GNTR FAMILY REGULATORY PROTEIN"/>
    <property type="match status" value="1"/>
</dbReference>
<organism evidence="5 6">
    <name type="scientific">Parasphaerochaeta coccoides (strain ATCC BAA-1237 / DSM 17374 / SPN1)</name>
    <name type="common">Sphaerochaeta coccoides</name>
    <dbReference type="NCBI Taxonomy" id="760011"/>
    <lineage>
        <taxon>Bacteria</taxon>
        <taxon>Pseudomonadati</taxon>
        <taxon>Spirochaetota</taxon>
        <taxon>Spirochaetia</taxon>
        <taxon>Spirochaetales</taxon>
        <taxon>Sphaerochaetaceae</taxon>
        <taxon>Parasphaerochaeta</taxon>
    </lineage>
</organism>
<dbReference type="HOGENOM" id="CLU_017584_5_2_12"/>
<dbReference type="Pfam" id="PF07729">
    <property type="entry name" value="FCD"/>
    <property type="match status" value="1"/>
</dbReference>
<sequence length="223" mass="25687">MERPSRITASDGIFDILRRQILSLTLPPGEELNINFLAGELGVSRSPVRDALIKLSRDKLVDVFPQKGTRVALLDVERVEDERFMRRSMEEAAVKIFAASHHEDDMAILRHAIALQMKAMEKEDYLAFLESDDAFHYQVFNAIGRSWCWDVISTLCGNHHRIRLLSFRLEGVLGDIVAQHERMMDAFGRRDVDESCRLENSHLSKLTDETVVLRKKFPNYFIV</sequence>
<dbReference type="SUPFAM" id="SSF48008">
    <property type="entry name" value="GntR ligand-binding domain-like"/>
    <property type="match status" value="1"/>
</dbReference>
<evidence type="ECO:0000259" key="4">
    <source>
        <dbReference type="PROSITE" id="PS50949"/>
    </source>
</evidence>
<proteinExistence type="predicted"/>
<dbReference type="InterPro" id="IPR036388">
    <property type="entry name" value="WH-like_DNA-bd_sf"/>
</dbReference>
<dbReference type="InterPro" id="IPR000524">
    <property type="entry name" value="Tscrpt_reg_HTH_GntR"/>
</dbReference>
<feature type="domain" description="HTH gntR-type" evidence="4">
    <location>
        <begin position="7"/>
        <end position="74"/>
    </location>
</feature>
<accession>F4GL57</accession>
<evidence type="ECO:0000256" key="1">
    <source>
        <dbReference type="ARBA" id="ARBA00023015"/>
    </source>
</evidence>
<dbReference type="AlphaFoldDB" id="F4GL57"/>
<dbReference type="GO" id="GO:0003677">
    <property type="term" value="F:DNA binding"/>
    <property type="evidence" value="ECO:0007669"/>
    <property type="project" value="UniProtKB-KW"/>
</dbReference>
<dbReference type="STRING" id="760011.Spico_1184"/>
<dbReference type="InterPro" id="IPR036390">
    <property type="entry name" value="WH_DNA-bd_sf"/>
</dbReference>
<dbReference type="RefSeq" id="WP_013739792.1">
    <property type="nucleotide sequence ID" value="NC_015436.1"/>
</dbReference>
<dbReference type="EMBL" id="CP002659">
    <property type="protein sequence ID" value="AEC02397.1"/>
    <property type="molecule type" value="Genomic_DNA"/>
</dbReference>
<gene>
    <name evidence="5" type="ordered locus">Spico_1184</name>
</gene>
<keyword evidence="1" id="KW-0805">Transcription regulation</keyword>
<dbReference type="Gene3D" id="1.10.10.10">
    <property type="entry name" value="Winged helix-like DNA-binding domain superfamily/Winged helix DNA-binding domain"/>
    <property type="match status" value="1"/>
</dbReference>
<dbReference type="Proteomes" id="UP000007939">
    <property type="component" value="Chromosome"/>
</dbReference>
<evidence type="ECO:0000313" key="6">
    <source>
        <dbReference type="Proteomes" id="UP000007939"/>
    </source>
</evidence>
<reference evidence="6" key="1">
    <citation type="submission" date="2011-04" db="EMBL/GenBank/DDBJ databases">
        <title>The complete genome of Spirochaeta coccoides DSM 17374.</title>
        <authorList>
            <person name="Lucas S."/>
            <person name="Copeland A."/>
            <person name="Lapidus A."/>
            <person name="Bruce D."/>
            <person name="Goodwin L."/>
            <person name="Pitluck S."/>
            <person name="Peters L."/>
            <person name="Kyrpides N."/>
            <person name="Mavromatis K."/>
            <person name="Pagani I."/>
            <person name="Ivanova N."/>
            <person name="Ovchinnikova G."/>
            <person name="Lu M."/>
            <person name="Detter J.C."/>
            <person name="Tapia R."/>
            <person name="Han C."/>
            <person name="Land M."/>
            <person name="Hauser L."/>
            <person name="Markowitz V."/>
            <person name="Cheng J.-F."/>
            <person name="Hugenholtz P."/>
            <person name="Woyke T."/>
            <person name="Wu D."/>
            <person name="Spring S."/>
            <person name="Schroeder M."/>
            <person name="Brambilla E."/>
            <person name="Klenk H.-P."/>
            <person name="Eisen J.A."/>
        </authorList>
    </citation>
    <scope>NUCLEOTIDE SEQUENCE [LARGE SCALE GENOMIC DNA]</scope>
    <source>
        <strain evidence="6">ATCC BAA-1237 / DSM 17374 / SPN1</strain>
    </source>
</reference>
<dbReference type="PANTHER" id="PTHR43537">
    <property type="entry name" value="TRANSCRIPTIONAL REGULATOR, GNTR FAMILY"/>
    <property type="match status" value="1"/>
</dbReference>
<dbReference type="PROSITE" id="PS50949">
    <property type="entry name" value="HTH_GNTR"/>
    <property type="match status" value="1"/>
</dbReference>
<name>F4GL57_PARC1</name>
<evidence type="ECO:0000256" key="2">
    <source>
        <dbReference type="ARBA" id="ARBA00023125"/>
    </source>
</evidence>
<dbReference type="InterPro" id="IPR008920">
    <property type="entry name" value="TF_FadR/GntR_C"/>
</dbReference>
<reference evidence="5 6" key="2">
    <citation type="journal article" date="2012" name="Stand. Genomic Sci.">
        <title>Complete genome sequence of the termite hindgut bacterium Spirochaeta coccoides type strain (SPN1(T)), reclassification in the genus Sphaerochaeta as Sphaerochaeta coccoides comb. nov. and emendations of the family Spirochaetaceae and the genus Sphaerochaeta.</title>
        <authorList>
            <person name="Abt B."/>
            <person name="Han C."/>
            <person name="Scheuner C."/>
            <person name="Lu M."/>
            <person name="Lapidus A."/>
            <person name="Nolan M."/>
            <person name="Lucas S."/>
            <person name="Hammon N."/>
            <person name="Deshpande S."/>
            <person name="Cheng J.F."/>
            <person name="Tapia R."/>
            <person name="Goodwin L.A."/>
            <person name="Pitluck S."/>
            <person name="Liolios K."/>
            <person name="Pagani I."/>
            <person name="Ivanova N."/>
            <person name="Mavromatis K."/>
            <person name="Mikhailova N."/>
            <person name="Huntemann M."/>
            <person name="Pati A."/>
            <person name="Chen A."/>
            <person name="Palaniappan K."/>
            <person name="Land M."/>
            <person name="Hauser L."/>
            <person name="Brambilla E.M."/>
            <person name="Rohde M."/>
            <person name="Spring S."/>
            <person name="Gronow S."/>
            <person name="Goker M."/>
            <person name="Woyke T."/>
            <person name="Bristow J."/>
            <person name="Eisen J.A."/>
            <person name="Markowitz V."/>
            <person name="Hugenholtz P."/>
            <person name="Kyrpides N.C."/>
            <person name="Klenk H.P."/>
            <person name="Detter J.C."/>
        </authorList>
    </citation>
    <scope>NUCLEOTIDE SEQUENCE [LARGE SCALE GENOMIC DNA]</scope>
    <source>
        <strain evidence="6">ATCC BAA-1237 / DSM 17374 / SPN1</strain>
    </source>
</reference>
<dbReference type="GO" id="GO:0003700">
    <property type="term" value="F:DNA-binding transcription factor activity"/>
    <property type="evidence" value="ECO:0007669"/>
    <property type="project" value="InterPro"/>
</dbReference>
<dbReference type="Pfam" id="PF00392">
    <property type="entry name" value="GntR"/>
    <property type="match status" value="1"/>
</dbReference>
<protein>
    <submittedName>
        <fullName evidence="5">Transcriptional regulator, GntR family</fullName>
    </submittedName>
</protein>
<dbReference type="eggNOG" id="COG1802">
    <property type="taxonomic scope" value="Bacteria"/>
</dbReference>
<dbReference type="InterPro" id="IPR011711">
    <property type="entry name" value="GntR_C"/>
</dbReference>
<dbReference type="SMART" id="SM00345">
    <property type="entry name" value="HTH_GNTR"/>
    <property type="match status" value="1"/>
</dbReference>
<keyword evidence="6" id="KW-1185">Reference proteome</keyword>
<keyword evidence="2" id="KW-0238">DNA-binding</keyword>
<evidence type="ECO:0000313" key="5">
    <source>
        <dbReference type="EMBL" id="AEC02397.1"/>
    </source>
</evidence>
<dbReference type="SMART" id="SM00895">
    <property type="entry name" value="FCD"/>
    <property type="match status" value="1"/>
</dbReference>
<dbReference type="Gene3D" id="1.20.120.530">
    <property type="entry name" value="GntR ligand-binding domain-like"/>
    <property type="match status" value="1"/>
</dbReference>